<evidence type="ECO:0000259" key="6">
    <source>
        <dbReference type="Pfam" id="PF00135"/>
    </source>
</evidence>
<evidence type="ECO:0000256" key="3">
    <source>
        <dbReference type="ARBA" id="ARBA00023180"/>
    </source>
</evidence>
<evidence type="ECO:0000256" key="5">
    <source>
        <dbReference type="SAM" id="SignalP"/>
    </source>
</evidence>
<comment type="similarity">
    <text evidence="1">Belongs to the type-B carboxylesterase/lipase family.</text>
</comment>
<protein>
    <recommendedName>
        <fullName evidence="6">Carboxylesterase type B domain-containing protein</fullName>
    </recommendedName>
</protein>
<dbReference type="Pfam" id="PF00135">
    <property type="entry name" value="COesterase"/>
    <property type="match status" value="1"/>
</dbReference>
<proteinExistence type="inferred from homology"/>
<dbReference type="OrthoDB" id="408631at2759"/>
<feature type="region of interest" description="Disordered" evidence="4">
    <location>
        <begin position="734"/>
        <end position="754"/>
    </location>
</feature>
<dbReference type="PROSITE" id="PS00941">
    <property type="entry name" value="CARBOXYLESTERASE_B_2"/>
    <property type="match status" value="1"/>
</dbReference>
<evidence type="ECO:0000256" key="2">
    <source>
        <dbReference type="ARBA" id="ARBA00022729"/>
    </source>
</evidence>
<gene>
    <name evidence="7" type="ORF">TSAR_016505</name>
</gene>
<accession>A0A232F142</accession>
<comment type="caution">
    <text evidence="7">The sequence shown here is derived from an EMBL/GenBank/DDBJ whole genome shotgun (WGS) entry which is preliminary data.</text>
</comment>
<evidence type="ECO:0000313" key="7">
    <source>
        <dbReference type="EMBL" id="OXU24263.1"/>
    </source>
</evidence>
<sequence>MDGRLIFALLAVALVGFQGGECNRRVKRIVGGSAAPAPPVDDPIVFVRKEDREARVYGTRDPKIGYYLFRGIRYAEPPVGNRRFQRSVPLYLEGDVNATQWAAPCPQPGENGAMIGSEDCLFLNVFTPALPDATDGHPVLIWIHGGGFRRGAATQYEMRNLVDKNTIVVSIQYRLGSLGFLSSGTKDLSGNNGLFDMILATEWVRDYIEFFGGNPNKIVAFGQGTGASSAFLLGLSKFGQKYFSGIVAMSGSVLSRFAVDKDPMNSTVAMATDNNCPTNDTVQMVRCLRQLPAAKLVEQDTKHESLAKQAKNFITDLTTLLNPGPVVEGKNDQRSLPNFVTDEPEDSLNLDDLPEIPLLTGVVKDETGGSVYGPYKNIITETLIAFPDFLVKNLIPNLQKIVPAIGNITQQFVPEAFGKYLTLPFGGSGNGNAKKIDSIAKVTEVLNDAIFNVPAFLTVKNWSKKTKAFLYSFDHQSKHGFGKDFLGGLPLVGNTAENGKTSHGDDLGYVFEPNSILGQPMEQKANFDEEDEQVKEAFTGLIADFARSGNVMVKQKSDDQKSSLLPVPSFSGDEDNSFLSITSKPQISKNFRFVNIFHSFVYYIELHLTMMNFHEKCRFCEMGLWTGIAERYKSAACSLFMVDLKDPLKTIQKTFSSISQVPQLAKVGSVADFVNIDTIAKPDLSKLSISPQIIPNPLANLQNVKSPIPTEIIPNPLAGNQQNEKLPIPQIITNPLGGKKNPNSPTIPTKLSGLLNTRNNPIGGLFGR</sequence>
<feature type="domain" description="Carboxylesterase type B" evidence="6">
    <location>
        <begin position="54"/>
        <end position="590"/>
    </location>
</feature>
<keyword evidence="2 5" id="KW-0732">Signal</keyword>
<dbReference type="InterPro" id="IPR019819">
    <property type="entry name" value="Carboxylesterase_B_CS"/>
</dbReference>
<dbReference type="EMBL" id="NNAY01001354">
    <property type="protein sequence ID" value="OXU24263.1"/>
    <property type="molecule type" value="Genomic_DNA"/>
</dbReference>
<reference evidence="7 8" key="1">
    <citation type="journal article" date="2017" name="Curr. Biol.">
        <title>The Evolution of Venom by Co-option of Single-Copy Genes.</title>
        <authorList>
            <person name="Martinson E.O."/>
            <person name="Mrinalini"/>
            <person name="Kelkar Y.D."/>
            <person name="Chang C.H."/>
            <person name="Werren J.H."/>
        </authorList>
    </citation>
    <scope>NUCLEOTIDE SEQUENCE [LARGE SCALE GENOMIC DNA]</scope>
    <source>
        <strain evidence="7 8">Alberta</strain>
        <tissue evidence="7">Whole body</tissue>
    </source>
</reference>
<dbReference type="STRING" id="543379.A0A232F142"/>
<feature type="chain" id="PRO_5012466577" description="Carboxylesterase type B domain-containing protein" evidence="5">
    <location>
        <begin position="23"/>
        <end position="768"/>
    </location>
</feature>
<evidence type="ECO:0000313" key="8">
    <source>
        <dbReference type="Proteomes" id="UP000215335"/>
    </source>
</evidence>
<dbReference type="Gene3D" id="3.40.50.1820">
    <property type="entry name" value="alpha/beta hydrolase"/>
    <property type="match status" value="1"/>
</dbReference>
<dbReference type="InterPro" id="IPR029058">
    <property type="entry name" value="AB_hydrolase_fold"/>
</dbReference>
<keyword evidence="3" id="KW-0325">Glycoprotein</keyword>
<name>A0A232F142_9HYME</name>
<dbReference type="Proteomes" id="UP000215335">
    <property type="component" value="Unassembled WGS sequence"/>
</dbReference>
<organism evidence="7 8">
    <name type="scientific">Trichomalopsis sarcophagae</name>
    <dbReference type="NCBI Taxonomy" id="543379"/>
    <lineage>
        <taxon>Eukaryota</taxon>
        <taxon>Metazoa</taxon>
        <taxon>Ecdysozoa</taxon>
        <taxon>Arthropoda</taxon>
        <taxon>Hexapoda</taxon>
        <taxon>Insecta</taxon>
        <taxon>Pterygota</taxon>
        <taxon>Neoptera</taxon>
        <taxon>Endopterygota</taxon>
        <taxon>Hymenoptera</taxon>
        <taxon>Apocrita</taxon>
        <taxon>Proctotrupomorpha</taxon>
        <taxon>Chalcidoidea</taxon>
        <taxon>Pteromalidae</taxon>
        <taxon>Pteromalinae</taxon>
        <taxon>Trichomalopsis</taxon>
    </lineage>
</organism>
<dbReference type="AlphaFoldDB" id="A0A232F142"/>
<keyword evidence="8" id="KW-1185">Reference proteome</keyword>
<dbReference type="SUPFAM" id="SSF53474">
    <property type="entry name" value="alpha/beta-Hydrolases"/>
    <property type="match status" value="1"/>
</dbReference>
<dbReference type="InterPro" id="IPR002018">
    <property type="entry name" value="CarbesteraseB"/>
</dbReference>
<feature type="signal peptide" evidence="5">
    <location>
        <begin position="1"/>
        <end position="22"/>
    </location>
</feature>
<feature type="region of interest" description="Disordered" evidence="4">
    <location>
        <begin position="325"/>
        <end position="347"/>
    </location>
</feature>
<dbReference type="PANTHER" id="PTHR43903">
    <property type="entry name" value="NEUROLIGIN"/>
    <property type="match status" value="1"/>
</dbReference>
<dbReference type="InterPro" id="IPR051093">
    <property type="entry name" value="Neuroligin/BSAL"/>
</dbReference>
<evidence type="ECO:0000256" key="4">
    <source>
        <dbReference type="SAM" id="MobiDB-lite"/>
    </source>
</evidence>
<evidence type="ECO:0000256" key="1">
    <source>
        <dbReference type="ARBA" id="ARBA00005964"/>
    </source>
</evidence>
<feature type="compositionally biased region" description="Polar residues" evidence="4">
    <location>
        <begin position="741"/>
        <end position="754"/>
    </location>
</feature>